<dbReference type="Pfam" id="PF15247">
    <property type="entry name" value="SLBP_RNA_bind"/>
    <property type="match status" value="1"/>
</dbReference>
<comment type="caution">
    <text evidence="4">The sequence shown here is derived from an EMBL/GenBank/DDBJ whole genome shotgun (WGS) entry which is preliminary data.</text>
</comment>
<dbReference type="Gene3D" id="1.10.8.1120">
    <property type="entry name" value="Histone RNA hairpin-binding protein RNA-binding domain"/>
    <property type="match status" value="1"/>
</dbReference>
<proteinExistence type="inferred from homology"/>
<dbReference type="PANTHER" id="PTHR17408:SF0">
    <property type="entry name" value="HISTONE RNA HAIRPIN-BINDING PROTEIN"/>
    <property type="match status" value="1"/>
</dbReference>
<dbReference type="InterPro" id="IPR026502">
    <property type="entry name" value="SLBP1/SLBP2"/>
</dbReference>
<gene>
    <name evidence="4" type="primary">Slbp</name>
    <name evidence="4" type="ORF">EVAR_44247_1</name>
</gene>
<name>A0A4C1XCJ0_EUMVA</name>
<protein>
    <submittedName>
        <fullName evidence="4">Histone RNA hairpin-binding protein</fullName>
    </submittedName>
</protein>
<dbReference type="OrthoDB" id="265795at2759"/>
<dbReference type="InterPro" id="IPR038294">
    <property type="entry name" value="SLBP_RNA_bind_sf"/>
</dbReference>
<evidence type="ECO:0000259" key="3">
    <source>
        <dbReference type="Pfam" id="PF15247"/>
    </source>
</evidence>
<evidence type="ECO:0000256" key="1">
    <source>
        <dbReference type="ARBA" id="ARBA00006151"/>
    </source>
</evidence>
<dbReference type="GO" id="GO:0005737">
    <property type="term" value="C:cytoplasm"/>
    <property type="evidence" value="ECO:0007669"/>
    <property type="project" value="TreeGrafter"/>
</dbReference>
<dbReference type="EMBL" id="BGZK01000777">
    <property type="protein sequence ID" value="GBP60037.1"/>
    <property type="molecule type" value="Genomic_DNA"/>
</dbReference>
<dbReference type="GO" id="GO:0006398">
    <property type="term" value="P:mRNA 3'-end processing by stem-loop binding and cleavage"/>
    <property type="evidence" value="ECO:0007669"/>
    <property type="project" value="TreeGrafter"/>
</dbReference>
<reference evidence="4 5" key="1">
    <citation type="journal article" date="2019" name="Commun. Biol.">
        <title>The bagworm genome reveals a unique fibroin gene that provides high tensile strength.</title>
        <authorList>
            <person name="Kono N."/>
            <person name="Nakamura H."/>
            <person name="Ohtoshi R."/>
            <person name="Tomita M."/>
            <person name="Numata K."/>
            <person name="Arakawa K."/>
        </authorList>
    </citation>
    <scope>NUCLEOTIDE SEQUENCE [LARGE SCALE GENOMIC DNA]</scope>
</reference>
<comment type="similarity">
    <text evidence="1">Belongs to the SLBP family.</text>
</comment>
<sequence length="98" mass="11852">MVHGLADQRFHSYEEAKKWINSWIASKDMSFYRRGILYCQKDGRNDQRTKEHPATPDKYCKYSRRSWDTLIKIWRKKLHAYDPNAQENDQIDIDEEDA</sequence>
<evidence type="ECO:0000313" key="5">
    <source>
        <dbReference type="Proteomes" id="UP000299102"/>
    </source>
</evidence>
<evidence type="ECO:0000256" key="2">
    <source>
        <dbReference type="ARBA" id="ARBA00022884"/>
    </source>
</evidence>
<evidence type="ECO:0000313" key="4">
    <source>
        <dbReference type="EMBL" id="GBP60037.1"/>
    </source>
</evidence>
<dbReference type="InterPro" id="IPR029344">
    <property type="entry name" value="SLBP_RNA_bind"/>
</dbReference>
<dbReference type="PANTHER" id="PTHR17408">
    <property type="entry name" value="HISTONE RNA HAIRPIN-BINDING PROTEIN"/>
    <property type="match status" value="1"/>
</dbReference>
<feature type="domain" description="Histone RNA hairpin-binding protein RNA-binding" evidence="3">
    <location>
        <begin position="45"/>
        <end position="83"/>
    </location>
</feature>
<dbReference type="Proteomes" id="UP000299102">
    <property type="component" value="Unassembled WGS sequence"/>
</dbReference>
<organism evidence="4 5">
    <name type="scientific">Eumeta variegata</name>
    <name type="common">Bagworm moth</name>
    <name type="synonym">Eumeta japonica</name>
    <dbReference type="NCBI Taxonomy" id="151549"/>
    <lineage>
        <taxon>Eukaryota</taxon>
        <taxon>Metazoa</taxon>
        <taxon>Ecdysozoa</taxon>
        <taxon>Arthropoda</taxon>
        <taxon>Hexapoda</taxon>
        <taxon>Insecta</taxon>
        <taxon>Pterygota</taxon>
        <taxon>Neoptera</taxon>
        <taxon>Endopterygota</taxon>
        <taxon>Lepidoptera</taxon>
        <taxon>Glossata</taxon>
        <taxon>Ditrysia</taxon>
        <taxon>Tineoidea</taxon>
        <taxon>Psychidae</taxon>
        <taxon>Oiketicinae</taxon>
        <taxon>Eumeta</taxon>
    </lineage>
</organism>
<dbReference type="GO" id="GO:0051028">
    <property type="term" value="P:mRNA transport"/>
    <property type="evidence" value="ECO:0007669"/>
    <property type="project" value="TreeGrafter"/>
</dbReference>
<dbReference type="GO" id="GO:0071204">
    <property type="term" value="C:histone pre-mRNA 3'end processing complex"/>
    <property type="evidence" value="ECO:0007669"/>
    <property type="project" value="TreeGrafter"/>
</dbReference>
<accession>A0A4C1XCJ0</accession>
<keyword evidence="5" id="KW-1185">Reference proteome</keyword>
<dbReference type="GO" id="GO:0071207">
    <property type="term" value="F:histone pre-mRNA stem-loop binding"/>
    <property type="evidence" value="ECO:0007669"/>
    <property type="project" value="TreeGrafter"/>
</dbReference>
<dbReference type="GO" id="GO:0003729">
    <property type="term" value="F:mRNA binding"/>
    <property type="evidence" value="ECO:0007669"/>
    <property type="project" value="InterPro"/>
</dbReference>
<dbReference type="STRING" id="151549.A0A4C1XCJ0"/>
<keyword evidence="2" id="KW-0694">RNA-binding</keyword>
<dbReference type="AlphaFoldDB" id="A0A4C1XCJ0"/>